<dbReference type="PROSITE" id="PS50850">
    <property type="entry name" value="MFS"/>
    <property type="match status" value="1"/>
</dbReference>
<gene>
    <name evidence="7" type="ORF">ENO26_06815</name>
</gene>
<dbReference type="Pfam" id="PF07690">
    <property type="entry name" value="MFS_1"/>
    <property type="match status" value="1"/>
</dbReference>
<evidence type="ECO:0000256" key="4">
    <source>
        <dbReference type="ARBA" id="ARBA00023136"/>
    </source>
</evidence>
<comment type="caution">
    <text evidence="7">The sequence shown here is derived from an EMBL/GenBank/DDBJ whole genome shotgun (WGS) entry which is preliminary data.</text>
</comment>
<organism evidence="7">
    <name type="scientific">Ignisphaera aggregans</name>
    <dbReference type="NCBI Taxonomy" id="334771"/>
    <lineage>
        <taxon>Archaea</taxon>
        <taxon>Thermoproteota</taxon>
        <taxon>Thermoprotei</taxon>
        <taxon>Desulfurococcales</taxon>
        <taxon>Desulfurococcaceae</taxon>
        <taxon>Ignisphaera</taxon>
    </lineage>
</organism>
<dbReference type="InterPro" id="IPR036259">
    <property type="entry name" value="MFS_trans_sf"/>
</dbReference>
<dbReference type="GO" id="GO:0022857">
    <property type="term" value="F:transmembrane transporter activity"/>
    <property type="evidence" value="ECO:0007669"/>
    <property type="project" value="InterPro"/>
</dbReference>
<dbReference type="GO" id="GO:0005886">
    <property type="term" value="C:plasma membrane"/>
    <property type="evidence" value="ECO:0007669"/>
    <property type="project" value="TreeGrafter"/>
</dbReference>
<feature type="transmembrane region" description="Helical" evidence="5">
    <location>
        <begin position="208"/>
        <end position="229"/>
    </location>
</feature>
<dbReference type="PANTHER" id="PTHR23501:SF5">
    <property type="entry name" value="TRANSPORT PROTEIN"/>
    <property type="match status" value="1"/>
</dbReference>
<feature type="transmembrane region" description="Helical" evidence="5">
    <location>
        <begin position="87"/>
        <end position="109"/>
    </location>
</feature>
<dbReference type="EMBL" id="DSEU01000045">
    <property type="protein sequence ID" value="HEM67258.1"/>
    <property type="molecule type" value="Genomic_DNA"/>
</dbReference>
<comment type="subcellular location">
    <subcellularLocation>
        <location evidence="1">Membrane</location>
        <topology evidence="1">Multi-pass membrane protein</topology>
    </subcellularLocation>
</comment>
<keyword evidence="3 5" id="KW-1133">Transmembrane helix</keyword>
<dbReference type="AlphaFoldDB" id="A0A7J2U352"/>
<protein>
    <submittedName>
        <fullName evidence="7">MFS transporter</fullName>
    </submittedName>
</protein>
<keyword evidence="4 5" id="KW-0472">Membrane</keyword>
<dbReference type="PANTHER" id="PTHR23501">
    <property type="entry name" value="MAJOR FACILITATOR SUPERFAMILY"/>
    <property type="match status" value="1"/>
</dbReference>
<dbReference type="InterPro" id="IPR020846">
    <property type="entry name" value="MFS_dom"/>
</dbReference>
<proteinExistence type="predicted"/>
<accession>A0A7J2U352</accession>
<reference evidence="7" key="1">
    <citation type="journal article" date="2020" name="mSystems">
        <title>Genome- and Community-Level Interaction Insights into Carbon Utilization and Element Cycling Functions of Hydrothermarchaeota in Hydrothermal Sediment.</title>
        <authorList>
            <person name="Zhou Z."/>
            <person name="Liu Y."/>
            <person name="Xu W."/>
            <person name="Pan J."/>
            <person name="Luo Z.H."/>
            <person name="Li M."/>
        </authorList>
    </citation>
    <scope>NUCLEOTIDE SEQUENCE [LARGE SCALE GENOMIC DNA]</scope>
    <source>
        <strain evidence="7">SpSt-125</strain>
    </source>
</reference>
<feature type="transmembrane region" description="Helical" evidence="5">
    <location>
        <begin position="335"/>
        <end position="353"/>
    </location>
</feature>
<feature type="transmembrane region" description="Helical" evidence="5">
    <location>
        <begin position="115"/>
        <end position="131"/>
    </location>
</feature>
<feature type="transmembrane region" description="Helical" evidence="5">
    <location>
        <begin position="179"/>
        <end position="201"/>
    </location>
</feature>
<dbReference type="Gene3D" id="1.20.1250.20">
    <property type="entry name" value="MFS general substrate transporter like domains"/>
    <property type="match status" value="2"/>
</dbReference>
<evidence type="ECO:0000259" key="6">
    <source>
        <dbReference type="PROSITE" id="PS50850"/>
    </source>
</evidence>
<dbReference type="InterPro" id="IPR011701">
    <property type="entry name" value="MFS"/>
</dbReference>
<sequence length="366" mass="39943">MNLSVTILADNIPLNMLGRWLGFTQVVWRAGAVIGLTLSGFIIDFLGWRWIFLSQIPIGLLTWFWSSKTLKEVYRSVERPRIDFAGFGLFTTSITILLISLTLIGYGYGSTSRELLVTSIVLLGLFVLWELKTSSPALDLKIFKIWQFTGGIVAQLFYSIGFGASLTLLSIYLQTVEGFSSSLTGLLLIPFELAYLVSGVVGGWLSDLVGFVPITIAGLAIASTGLYTFTKLPSITTLLIGEALFGAGAGLFVSPNTSSIMSSVPPQRRGVASSIRTLSFNLGFILSLNFSILTMTHYMPYEVASQLIALGESMNTQQLPAIEVRELDAAIKHSFLIQAVIMALGIPFSIARFKKPHKTNPLSSYK</sequence>
<evidence type="ECO:0000256" key="2">
    <source>
        <dbReference type="ARBA" id="ARBA00022692"/>
    </source>
</evidence>
<evidence type="ECO:0000313" key="7">
    <source>
        <dbReference type="EMBL" id="HEM67258.1"/>
    </source>
</evidence>
<name>A0A7J2U352_9CREN</name>
<feature type="transmembrane region" description="Helical" evidence="5">
    <location>
        <begin position="48"/>
        <end position="66"/>
    </location>
</feature>
<feature type="transmembrane region" description="Helical" evidence="5">
    <location>
        <begin position="152"/>
        <end position="173"/>
    </location>
</feature>
<evidence type="ECO:0000256" key="3">
    <source>
        <dbReference type="ARBA" id="ARBA00022989"/>
    </source>
</evidence>
<keyword evidence="2 5" id="KW-0812">Transmembrane</keyword>
<feature type="transmembrane region" description="Helical" evidence="5">
    <location>
        <begin position="275"/>
        <end position="295"/>
    </location>
</feature>
<feature type="transmembrane region" description="Helical" evidence="5">
    <location>
        <begin position="20"/>
        <end position="42"/>
    </location>
</feature>
<feature type="transmembrane region" description="Helical" evidence="5">
    <location>
        <begin position="235"/>
        <end position="254"/>
    </location>
</feature>
<evidence type="ECO:0000256" key="1">
    <source>
        <dbReference type="ARBA" id="ARBA00004141"/>
    </source>
</evidence>
<feature type="domain" description="Major facilitator superfamily (MFS) profile" evidence="6">
    <location>
        <begin position="1"/>
        <end position="357"/>
    </location>
</feature>
<dbReference type="SUPFAM" id="SSF103473">
    <property type="entry name" value="MFS general substrate transporter"/>
    <property type="match status" value="1"/>
</dbReference>
<evidence type="ECO:0000256" key="5">
    <source>
        <dbReference type="SAM" id="Phobius"/>
    </source>
</evidence>